<comment type="caution">
    <text evidence="1">The sequence shown here is derived from an EMBL/GenBank/DDBJ whole genome shotgun (WGS) entry which is preliminary data.</text>
</comment>
<keyword evidence="2" id="KW-1185">Reference proteome</keyword>
<reference evidence="1 2" key="1">
    <citation type="submission" date="2019-08" db="EMBL/GenBank/DDBJ databases">
        <title>The genome of the soybean aphid Biotype 1, its phylome, world population structure and adaptation to the North American continent.</title>
        <authorList>
            <person name="Giordano R."/>
            <person name="Donthu R.K."/>
            <person name="Hernandez A.G."/>
            <person name="Wright C.L."/>
            <person name="Zimin A.V."/>
        </authorList>
    </citation>
    <scope>NUCLEOTIDE SEQUENCE [LARGE SCALE GENOMIC DNA]</scope>
    <source>
        <tissue evidence="1">Whole aphids</tissue>
    </source>
</reference>
<dbReference type="AlphaFoldDB" id="A0A6G0TSV6"/>
<evidence type="ECO:0000313" key="2">
    <source>
        <dbReference type="Proteomes" id="UP000475862"/>
    </source>
</evidence>
<dbReference type="PANTHER" id="PTHR31569:SF4">
    <property type="entry name" value="SWIM-TYPE DOMAIN-CONTAINING PROTEIN"/>
    <property type="match status" value="1"/>
</dbReference>
<accession>A0A6G0TSV6</accession>
<dbReference type="Proteomes" id="UP000475862">
    <property type="component" value="Unassembled WGS sequence"/>
</dbReference>
<name>A0A6G0TSV6_APHGL</name>
<evidence type="ECO:0000313" key="1">
    <source>
        <dbReference type="EMBL" id="KAE9537840.1"/>
    </source>
</evidence>
<organism evidence="1 2">
    <name type="scientific">Aphis glycines</name>
    <name type="common">Soybean aphid</name>
    <dbReference type="NCBI Taxonomy" id="307491"/>
    <lineage>
        <taxon>Eukaryota</taxon>
        <taxon>Metazoa</taxon>
        <taxon>Ecdysozoa</taxon>
        <taxon>Arthropoda</taxon>
        <taxon>Hexapoda</taxon>
        <taxon>Insecta</taxon>
        <taxon>Pterygota</taxon>
        <taxon>Neoptera</taxon>
        <taxon>Paraneoptera</taxon>
        <taxon>Hemiptera</taxon>
        <taxon>Sternorrhyncha</taxon>
        <taxon>Aphidomorpha</taxon>
        <taxon>Aphidoidea</taxon>
        <taxon>Aphididae</taxon>
        <taxon>Aphidini</taxon>
        <taxon>Aphis</taxon>
        <taxon>Aphis</taxon>
    </lineage>
</organism>
<dbReference type="PANTHER" id="PTHR31569">
    <property type="entry name" value="SWIM-TYPE DOMAIN-CONTAINING PROTEIN"/>
    <property type="match status" value="1"/>
</dbReference>
<dbReference type="EMBL" id="VYZN01000017">
    <property type="protein sequence ID" value="KAE9537840.1"/>
    <property type="molecule type" value="Genomic_DNA"/>
</dbReference>
<proteinExistence type="predicted"/>
<gene>
    <name evidence="1" type="ORF">AGLY_005812</name>
</gene>
<protein>
    <submittedName>
        <fullName evidence="1">Uncharacterized protein</fullName>
    </submittedName>
</protein>
<dbReference type="InterPro" id="IPR052579">
    <property type="entry name" value="Zinc_finger_SWIM"/>
</dbReference>
<sequence>MNESGKIPLITLKDLSNIHTIARKHYSNNNLVKVANHLKHFLKCDIKLLDLRLPVYVLMIEDENGQSEIAAISLLMKYPCTGFLKLLKHITPILIKTWVYVTDKDIKERNMINREIMCDKWNITSNESDSLKEIIQDVIYCKSELEYNNLYQHFKTVASETVIEYYNKNGIQDEWIIGLTCMIWNFMNKTNNRLESFNGKLKSIISCFSTLEHFVEKLFIVLKCVILECDKNVVKLVQKLPIRMS</sequence>
<dbReference type="OrthoDB" id="124789at2759"/>